<evidence type="ECO:0000313" key="2">
    <source>
        <dbReference type="EMBL" id="KAK3781559.1"/>
    </source>
</evidence>
<keyword evidence="3" id="KW-1185">Reference proteome</keyword>
<organism evidence="2 3">
    <name type="scientific">Elysia crispata</name>
    <name type="common">lettuce slug</name>
    <dbReference type="NCBI Taxonomy" id="231223"/>
    <lineage>
        <taxon>Eukaryota</taxon>
        <taxon>Metazoa</taxon>
        <taxon>Spiralia</taxon>
        <taxon>Lophotrochozoa</taxon>
        <taxon>Mollusca</taxon>
        <taxon>Gastropoda</taxon>
        <taxon>Heterobranchia</taxon>
        <taxon>Euthyneura</taxon>
        <taxon>Panpulmonata</taxon>
        <taxon>Sacoglossa</taxon>
        <taxon>Placobranchoidea</taxon>
        <taxon>Plakobranchidae</taxon>
        <taxon>Elysia</taxon>
    </lineage>
</organism>
<comment type="caution">
    <text evidence="2">The sequence shown here is derived from an EMBL/GenBank/DDBJ whole genome shotgun (WGS) entry which is preliminary data.</text>
</comment>
<dbReference type="AlphaFoldDB" id="A0AAE1DSR4"/>
<reference evidence="2" key="1">
    <citation type="journal article" date="2023" name="G3 (Bethesda)">
        <title>A reference genome for the long-term kleptoplast-retaining sea slug Elysia crispata morphotype clarki.</title>
        <authorList>
            <person name="Eastman K.E."/>
            <person name="Pendleton A.L."/>
            <person name="Shaikh M.A."/>
            <person name="Suttiyut T."/>
            <person name="Ogas R."/>
            <person name="Tomko P."/>
            <person name="Gavelis G."/>
            <person name="Widhalm J.R."/>
            <person name="Wisecaver J.H."/>
        </authorList>
    </citation>
    <scope>NUCLEOTIDE SEQUENCE</scope>
    <source>
        <strain evidence="2">ECLA1</strain>
    </source>
</reference>
<evidence type="ECO:0000256" key="1">
    <source>
        <dbReference type="SAM" id="MobiDB-lite"/>
    </source>
</evidence>
<name>A0AAE1DSR4_9GAST</name>
<proteinExistence type="predicted"/>
<dbReference type="Proteomes" id="UP001283361">
    <property type="component" value="Unassembled WGS sequence"/>
</dbReference>
<protein>
    <submittedName>
        <fullName evidence="2">Uncharacterized protein</fullName>
    </submittedName>
</protein>
<evidence type="ECO:0000313" key="3">
    <source>
        <dbReference type="Proteomes" id="UP001283361"/>
    </source>
</evidence>
<sequence length="240" mass="26655">MSHPIYVIEKSRDRANITGFVSGDKRALCNSSTLLRTAKFCNVGLWTVVRYFLDLVVTIEVLTRHSSLNPVPCGVERGKYALMLQGKKIATHKTGVNTASTNQDNDMNKEIAYCLYLSSSIQLVSYQGEMPGLDSQIESRCGDRSQLHGFAPTLVTSACDMPYKLLAFYGPHVNLTGMSPAQEQKNTSVLRSSASAWPRHYQRHQQCHRPGCRTSPEGGLSSTTPYHRNLTKPHPPGLRM</sequence>
<accession>A0AAE1DSR4</accession>
<feature type="region of interest" description="Disordered" evidence="1">
    <location>
        <begin position="205"/>
        <end position="240"/>
    </location>
</feature>
<gene>
    <name evidence="2" type="ORF">RRG08_054898</name>
</gene>
<dbReference type="EMBL" id="JAWDGP010002623">
    <property type="protein sequence ID" value="KAK3781559.1"/>
    <property type="molecule type" value="Genomic_DNA"/>
</dbReference>